<dbReference type="Proteomes" id="UP000092403">
    <property type="component" value="Unassembled WGS sequence"/>
</dbReference>
<keyword evidence="1" id="KW-1133">Transmembrane helix</keyword>
<accession>A0A150J1K4</accession>
<proteinExistence type="predicted"/>
<comment type="caution">
    <text evidence="3">The sequence shown here is derived from an EMBL/GenBank/DDBJ whole genome shotgun (WGS) entry which is preliminary data.</text>
</comment>
<keyword evidence="1" id="KW-0812">Transmembrane</keyword>
<evidence type="ECO:0000313" key="4">
    <source>
        <dbReference type="EMBL" id="KYC51120.1"/>
    </source>
</evidence>
<sequence>MALLDIMINGWIIIFIIAIISIIINIVLGVRVYLQREELERLRGGRLSREELEILRARLARIKRLSK</sequence>
<evidence type="ECO:0000313" key="2">
    <source>
        <dbReference type="EMBL" id="KYC45152.1"/>
    </source>
</evidence>
<organism evidence="3 5">
    <name type="scientific">Candidatus Methanofastidiosum methylothiophilum</name>
    <dbReference type="NCBI Taxonomy" id="1705564"/>
    <lineage>
        <taxon>Archaea</taxon>
        <taxon>Methanobacteriati</taxon>
        <taxon>Methanobacteriota</taxon>
        <taxon>Stenosarchaea group</taxon>
        <taxon>Candidatus Methanofastidiosia</taxon>
        <taxon>Candidatus Methanofastidiosales</taxon>
        <taxon>Candidatus Methanofastidiosaceae</taxon>
        <taxon>Candidatus Methanofastidiosum</taxon>
    </lineage>
</organism>
<protein>
    <submittedName>
        <fullName evidence="3">Uncharacterized protein</fullName>
    </submittedName>
</protein>
<reference evidence="5 6" key="1">
    <citation type="journal article" date="2016" name="ISME J.">
        <title>Chasing the elusive Euryarchaeota class WSA2: genomes reveal a uniquely fastidious methyl-reducing methanogen.</title>
        <authorList>
            <person name="Nobu M.K."/>
            <person name="Narihiro T."/>
            <person name="Kuroda K."/>
            <person name="Mei R."/>
            <person name="Liu W.T."/>
        </authorList>
    </citation>
    <scope>NUCLEOTIDE SEQUENCE [LARGE SCALE GENOMIC DNA]</scope>
    <source>
        <strain evidence="2">B03fssc0709_Meth_Bin005</strain>
        <strain evidence="3">B15fssc0709_Meth_Bin003</strain>
        <strain evidence="4">BMIXfssc0709_Meth_Bin006</strain>
    </source>
</reference>
<dbReference type="Proteomes" id="UP000091929">
    <property type="component" value="Unassembled WGS sequence"/>
</dbReference>
<dbReference type="EMBL" id="LNJC01000003">
    <property type="protein sequence ID" value="KYC51120.1"/>
    <property type="molecule type" value="Genomic_DNA"/>
</dbReference>
<name>A0A150IUY8_9EURY</name>
<evidence type="ECO:0000313" key="5">
    <source>
        <dbReference type="Proteomes" id="UP000091929"/>
    </source>
</evidence>
<evidence type="ECO:0000313" key="6">
    <source>
        <dbReference type="Proteomes" id="UP000092401"/>
    </source>
</evidence>
<dbReference type="AlphaFoldDB" id="A0A150IUY8"/>
<evidence type="ECO:0000313" key="3">
    <source>
        <dbReference type="EMBL" id="KYC48675.1"/>
    </source>
</evidence>
<keyword evidence="1" id="KW-0472">Membrane</keyword>
<accession>A0A150IUY8</accession>
<dbReference type="EMBL" id="LNGE01000028">
    <property type="protein sequence ID" value="KYC45152.1"/>
    <property type="molecule type" value="Genomic_DNA"/>
</dbReference>
<accession>A0A150IJR2</accession>
<dbReference type="Proteomes" id="UP000092401">
    <property type="component" value="Unassembled WGS sequence"/>
</dbReference>
<evidence type="ECO:0000256" key="1">
    <source>
        <dbReference type="SAM" id="Phobius"/>
    </source>
</evidence>
<gene>
    <name evidence="2" type="ORF">APG10_01123</name>
    <name evidence="3" type="ORF">APG11_00185</name>
    <name evidence="4" type="ORF">APG12_00246</name>
</gene>
<feature type="transmembrane region" description="Helical" evidence="1">
    <location>
        <begin position="12"/>
        <end position="34"/>
    </location>
</feature>
<dbReference type="EMBL" id="LNGF01000002">
    <property type="protein sequence ID" value="KYC48675.1"/>
    <property type="molecule type" value="Genomic_DNA"/>
</dbReference>